<sequence length="97" mass="11101">MFIDIGNGNVIQTSTIVAMIDYELISSSGLLQEMVNQEKEEENIKGPRRYVKSMVVTTEETYFSTLSIATLKKRTSIKSVIKHIDDYSEYDSHLYDV</sequence>
<proteinExistence type="predicted"/>
<dbReference type="RefSeq" id="WP_251512895.1">
    <property type="nucleotide sequence ID" value="NZ_JAMBON010000008.1"/>
</dbReference>
<organism evidence="1 2">
    <name type="scientific">Oceanobacillus luteolus</name>
    <dbReference type="NCBI Taxonomy" id="1274358"/>
    <lineage>
        <taxon>Bacteria</taxon>
        <taxon>Bacillati</taxon>
        <taxon>Bacillota</taxon>
        <taxon>Bacilli</taxon>
        <taxon>Bacillales</taxon>
        <taxon>Bacillaceae</taxon>
        <taxon>Oceanobacillus</taxon>
    </lineage>
</organism>
<dbReference type="EMBL" id="JBHUDE010000009">
    <property type="protein sequence ID" value="MFD1606587.1"/>
    <property type="molecule type" value="Genomic_DNA"/>
</dbReference>
<dbReference type="NCBIfam" id="NF046065">
    <property type="entry name" value="MtxRegRemB"/>
    <property type="match status" value="1"/>
</dbReference>
<dbReference type="InterPro" id="IPR007169">
    <property type="entry name" value="RemA-like"/>
</dbReference>
<dbReference type="Proteomes" id="UP001597221">
    <property type="component" value="Unassembled WGS sequence"/>
</dbReference>
<reference evidence="2" key="1">
    <citation type="journal article" date="2019" name="Int. J. Syst. Evol. Microbiol.">
        <title>The Global Catalogue of Microorganisms (GCM) 10K type strain sequencing project: providing services to taxonomists for standard genome sequencing and annotation.</title>
        <authorList>
            <consortium name="The Broad Institute Genomics Platform"/>
            <consortium name="The Broad Institute Genome Sequencing Center for Infectious Disease"/>
            <person name="Wu L."/>
            <person name="Ma J."/>
        </authorList>
    </citation>
    <scope>NUCLEOTIDE SEQUENCE [LARGE SCALE GENOMIC DNA]</scope>
    <source>
        <strain evidence="2">CGMCC 1.12376</strain>
    </source>
</reference>
<evidence type="ECO:0000313" key="2">
    <source>
        <dbReference type="Proteomes" id="UP001597221"/>
    </source>
</evidence>
<gene>
    <name evidence="1" type="primary">remB</name>
    <name evidence="1" type="ORF">ACFSBH_02765</name>
</gene>
<accession>A0ABW4HNC7</accession>
<evidence type="ECO:0000313" key="1">
    <source>
        <dbReference type="EMBL" id="MFD1606587.1"/>
    </source>
</evidence>
<comment type="caution">
    <text evidence="1">The sequence shown here is derived from an EMBL/GenBank/DDBJ whole genome shotgun (WGS) entry which is preliminary data.</text>
</comment>
<keyword evidence="2" id="KW-1185">Reference proteome</keyword>
<protein>
    <submittedName>
        <fullName evidence="1">Extracellular matrix regulator RemB</fullName>
    </submittedName>
</protein>
<name>A0ABW4HNC7_9BACI</name>
<dbReference type="Pfam" id="PF04025">
    <property type="entry name" value="RemA-like"/>
    <property type="match status" value="1"/>
</dbReference>